<dbReference type="RefSeq" id="WP_082593128.1">
    <property type="nucleotide sequence ID" value="NZ_AZCX01000001.1"/>
</dbReference>
<proteinExistence type="predicted"/>
<evidence type="ECO:0000313" key="3">
    <source>
        <dbReference type="Proteomes" id="UP000050911"/>
    </source>
</evidence>
<dbReference type="AlphaFoldDB" id="A0A0R1HR12"/>
<feature type="transmembrane region" description="Helical" evidence="1">
    <location>
        <begin position="7"/>
        <end position="26"/>
    </location>
</feature>
<keyword evidence="1" id="KW-0812">Transmembrane</keyword>
<dbReference type="PATRIC" id="fig|1302272.5.peg.173"/>
<protein>
    <recommendedName>
        <fullName evidence="4">DUF3042 domain-containing protein</fullName>
    </recommendedName>
</protein>
<name>A0A0R1HR12_9LACO</name>
<keyword evidence="1" id="KW-0472">Membrane</keyword>
<evidence type="ECO:0008006" key="4">
    <source>
        <dbReference type="Google" id="ProtNLM"/>
    </source>
</evidence>
<dbReference type="Proteomes" id="UP000050911">
    <property type="component" value="Unassembled WGS sequence"/>
</dbReference>
<gene>
    <name evidence="2" type="ORF">FC96_GL000175</name>
</gene>
<organism evidence="2 3">
    <name type="scientific">Secundilactobacillus kimchicus JCM 15530</name>
    <dbReference type="NCBI Taxonomy" id="1302272"/>
    <lineage>
        <taxon>Bacteria</taxon>
        <taxon>Bacillati</taxon>
        <taxon>Bacillota</taxon>
        <taxon>Bacilli</taxon>
        <taxon>Lactobacillales</taxon>
        <taxon>Lactobacillaceae</taxon>
        <taxon>Secundilactobacillus</taxon>
    </lineage>
</organism>
<dbReference type="STRING" id="1302272.FC96_GL000175"/>
<comment type="caution">
    <text evidence="2">The sequence shown here is derived from an EMBL/GenBank/DDBJ whole genome shotgun (WGS) entry which is preliminary data.</text>
</comment>
<dbReference type="EMBL" id="AZCX01000001">
    <property type="protein sequence ID" value="KRK49253.1"/>
    <property type="molecule type" value="Genomic_DNA"/>
</dbReference>
<sequence length="58" mass="6445">MKHFIKGFIFGTVATAGVVAGAILSFKKKVVEPIEDEEARFEENRKRAARKSRSAHQG</sequence>
<dbReference type="Pfam" id="PF11240">
    <property type="entry name" value="DUF3042"/>
    <property type="match status" value="1"/>
</dbReference>
<keyword evidence="3" id="KW-1185">Reference proteome</keyword>
<accession>A0A0R1HR12</accession>
<evidence type="ECO:0000313" key="2">
    <source>
        <dbReference type="EMBL" id="KRK49253.1"/>
    </source>
</evidence>
<dbReference type="InterPro" id="IPR021402">
    <property type="entry name" value="DUF3042"/>
</dbReference>
<reference evidence="2 3" key="1">
    <citation type="journal article" date="2015" name="Genome Announc.">
        <title>Expanding the biotechnology potential of lactobacilli through comparative genomics of 213 strains and associated genera.</title>
        <authorList>
            <person name="Sun Z."/>
            <person name="Harris H.M."/>
            <person name="McCann A."/>
            <person name="Guo C."/>
            <person name="Argimon S."/>
            <person name="Zhang W."/>
            <person name="Yang X."/>
            <person name="Jeffery I.B."/>
            <person name="Cooney J.C."/>
            <person name="Kagawa T.F."/>
            <person name="Liu W."/>
            <person name="Song Y."/>
            <person name="Salvetti E."/>
            <person name="Wrobel A."/>
            <person name="Rasinkangas P."/>
            <person name="Parkhill J."/>
            <person name="Rea M.C."/>
            <person name="O'Sullivan O."/>
            <person name="Ritari J."/>
            <person name="Douillard F.P."/>
            <person name="Paul Ross R."/>
            <person name="Yang R."/>
            <person name="Briner A.E."/>
            <person name="Felis G.E."/>
            <person name="de Vos W.M."/>
            <person name="Barrangou R."/>
            <person name="Klaenhammer T.R."/>
            <person name="Caufield P.W."/>
            <person name="Cui Y."/>
            <person name="Zhang H."/>
            <person name="O'Toole P.W."/>
        </authorList>
    </citation>
    <scope>NUCLEOTIDE SEQUENCE [LARGE SCALE GENOMIC DNA]</scope>
    <source>
        <strain evidence="2 3">JCM 15530</strain>
    </source>
</reference>
<keyword evidence="1" id="KW-1133">Transmembrane helix</keyword>
<evidence type="ECO:0000256" key="1">
    <source>
        <dbReference type="SAM" id="Phobius"/>
    </source>
</evidence>